<dbReference type="Proteomes" id="UP001596087">
    <property type="component" value="Unassembled WGS sequence"/>
</dbReference>
<gene>
    <name evidence="2" type="ORF">ACFPGP_04850</name>
</gene>
<sequence>MGRAGRTLRDLPAPRRYALAGAVALGCLGGVVGLVLGLRAHPATAWAAVFEVGIPAAVLGAVVGLLVGIVAELRRRTCDT</sequence>
<evidence type="ECO:0000313" key="3">
    <source>
        <dbReference type="Proteomes" id="UP001596087"/>
    </source>
</evidence>
<accession>A0ABW0BFA9</accession>
<evidence type="ECO:0000313" key="2">
    <source>
        <dbReference type="EMBL" id="MFC5175989.1"/>
    </source>
</evidence>
<dbReference type="RefSeq" id="WP_378587611.1">
    <property type="nucleotide sequence ID" value="NZ_JBHSKD010000004.1"/>
</dbReference>
<evidence type="ECO:0000256" key="1">
    <source>
        <dbReference type="SAM" id="Phobius"/>
    </source>
</evidence>
<keyword evidence="1" id="KW-1133">Transmembrane helix</keyword>
<proteinExistence type="predicted"/>
<feature type="transmembrane region" description="Helical" evidence="1">
    <location>
        <begin position="44"/>
        <end position="71"/>
    </location>
</feature>
<reference evidence="3" key="1">
    <citation type="journal article" date="2019" name="Int. J. Syst. Evol. Microbiol.">
        <title>The Global Catalogue of Microorganisms (GCM) 10K type strain sequencing project: providing services to taxonomists for standard genome sequencing and annotation.</title>
        <authorList>
            <consortium name="The Broad Institute Genomics Platform"/>
            <consortium name="The Broad Institute Genome Sequencing Center for Infectious Disease"/>
            <person name="Wu L."/>
            <person name="Ma J."/>
        </authorList>
    </citation>
    <scope>NUCLEOTIDE SEQUENCE [LARGE SCALE GENOMIC DNA]</scope>
    <source>
        <strain evidence="3">DFY41</strain>
    </source>
</reference>
<protein>
    <submittedName>
        <fullName evidence="2">Uncharacterized protein</fullName>
    </submittedName>
</protein>
<feature type="transmembrane region" description="Helical" evidence="1">
    <location>
        <begin position="17"/>
        <end position="38"/>
    </location>
</feature>
<keyword evidence="1" id="KW-0472">Membrane</keyword>
<dbReference type="PROSITE" id="PS51257">
    <property type="entry name" value="PROKAR_LIPOPROTEIN"/>
    <property type="match status" value="1"/>
</dbReference>
<organism evidence="2 3">
    <name type="scientific">Nocardioides taihuensis</name>
    <dbReference type="NCBI Taxonomy" id="1835606"/>
    <lineage>
        <taxon>Bacteria</taxon>
        <taxon>Bacillati</taxon>
        <taxon>Actinomycetota</taxon>
        <taxon>Actinomycetes</taxon>
        <taxon>Propionibacteriales</taxon>
        <taxon>Nocardioidaceae</taxon>
        <taxon>Nocardioides</taxon>
    </lineage>
</organism>
<comment type="caution">
    <text evidence="2">The sequence shown here is derived from an EMBL/GenBank/DDBJ whole genome shotgun (WGS) entry which is preliminary data.</text>
</comment>
<name>A0ABW0BFA9_9ACTN</name>
<keyword evidence="1" id="KW-0812">Transmembrane</keyword>
<keyword evidence="3" id="KW-1185">Reference proteome</keyword>
<dbReference type="EMBL" id="JBHSKD010000004">
    <property type="protein sequence ID" value="MFC5175989.1"/>
    <property type="molecule type" value="Genomic_DNA"/>
</dbReference>